<reference evidence="2" key="1">
    <citation type="submission" date="2018-05" db="EMBL/GenBank/DDBJ databases">
        <authorList>
            <person name="Lanie J.A."/>
            <person name="Ng W.-L."/>
            <person name="Kazmierczak K.M."/>
            <person name="Andrzejewski T.M."/>
            <person name="Davidsen T.M."/>
            <person name="Wayne K.J."/>
            <person name="Tettelin H."/>
            <person name="Glass J.I."/>
            <person name="Rusch D."/>
            <person name="Podicherti R."/>
            <person name="Tsui H.-C.T."/>
            <person name="Winkler M.E."/>
        </authorList>
    </citation>
    <scope>NUCLEOTIDE SEQUENCE</scope>
</reference>
<dbReference type="AlphaFoldDB" id="A0A382IQI4"/>
<organism evidence="2">
    <name type="scientific">marine metagenome</name>
    <dbReference type="NCBI Taxonomy" id="408172"/>
    <lineage>
        <taxon>unclassified sequences</taxon>
        <taxon>metagenomes</taxon>
        <taxon>ecological metagenomes</taxon>
    </lineage>
</organism>
<gene>
    <name evidence="2" type="ORF">METZ01_LOCUS254373</name>
</gene>
<sequence>VGISKIWIYGESTGGVVSTATLELLAKARTIGDTVEVVVHGDASAVAAELGEHGASTVLSVGELG</sequence>
<dbReference type="InterPro" id="IPR014730">
    <property type="entry name" value="ETF_a/b_N"/>
</dbReference>
<evidence type="ECO:0000259" key="1">
    <source>
        <dbReference type="Pfam" id="PF01012"/>
    </source>
</evidence>
<name>A0A382IQI4_9ZZZZ</name>
<feature type="domain" description="Electron transfer flavoprotein alpha/beta-subunit N-terminal" evidence="1">
    <location>
        <begin position="7"/>
        <end position="61"/>
    </location>
</feature>
<dbReference type="Pfam" id="PF01012">
    <property type="entry name" value="ETF"/>
    <property type="match status" value="1"/>
</dbReference>
<dbReference type="EMBL" id="UINC01068702">
    <property type="protein sequence ID" value="SVC01519.1"/>
    <property type="molecule type" value="Genomic_DNA"/>
</dbReference>
<proteinExistence type="predicted"/>
<evidence type="ECO:0000313" key="2">
    <source>
        <dbReference type="EMBL" id="SVC01519.1"/>
    </source>
</evidence>
<dbReference type="InterPro" id="IPR014729">
    <property type="entry name" value="Rossmann-like_a/b/a_fold"/>
</dbReference>
<feature type="non-terminal residue" evidence="2">
    <location>
        <position position="65"/>
    </location>
</feature>
<feature type="non-terminal residue" evidence="2">
    <location>
        <position position="1"/>
    </location>
</feature>
<protein>
    <recommendedName>
        <fullName evidence="1">Electron transfer flavoprotein alpha/beta-subunit N-terminal domain-containing protein</fullName>
    </recommendedName>
</protein>
<dbReference type="Gene3D" id="3.40.50.620">
    <property type="entry name" value="HUPs"/>
    <property type="match status" value="1"/>
</dbReference>
<dbReference type="SUPFAM" id="SSF52402">
    <property type="entry name" value="Adenine nucleotide alpha hydrolases-like"/>
    <property type="match status" value="1"/>
</dbReference>
<accession>A0A382IQI4</accession>